<keyword evidence="1" id="KW-0472">Membrane</keyword>
<dbReference type="EMBL" id="BPQP01000032">
    <property type="protein sequence ID" value="GJD95027.1"/>
    <property type="molecule type" value="Genomic_DNA"/>
</dbReference>
<feature type="transmembrane region" description="Helical" evidence="1">
    <location>
        <begin position="38"/>
        <end position="55"/>
    </location>
</feature>
<keyword evidence="1" id="KW-1133">Transmembrane helix</keyword>
<organism evidence="2 3">
    <name type="scientific">Methylobacterium iners</name>
    <dbReference type="NCBI Taxonomy" id="418707"/>
    <lineage>
        <taxon>Bacteria</taxon>
        <taxon>Pseudomonadati</taxon>
        <taxon>Pseudomonadota</taxon>
        <taxon>Alphaproteobacteria</taxon>
        <taxon>Hyphomicrobiales</taxon>
        <taxon>Methylobacteriaceae</taxon>
        <taxon>Methylobacterium</taxon>
    </lineage>
</organism>
<reference evidence="2" key="1">
    <citation type="journal article" date="2021" name="Front. Microbiol.">
        <title>Comprehensive Comparative Genomics and Phenotyping of Methylobacterium Species.</title>
        <authorList>
            <person name="Alessa O."/>
            <person name="Ogura Y."/>
            <person name="Fujitani Y."/>
            <person name="Takami H."/>
            <person name="Hayashi T."/>
            <person name="Sahin N."/>
            <person name="Tani A."/>
        </authorList>
    </citation>
    <scope>NUCLEOTIDE SEQUENCE</scope>
    <source>
        <strain evidence="2">DSM 19015</strain>
    </source>
</reference>
<keyword evidence="3" id="KW-1185">Reference proteome</keyword>
<evidence type="ECO:0000313" key="2">
    <source>
        <dbReference type="EMBL" id="GJD95027.1"/>
    </source>
</evidence>
<accession>A0ABQ4RYI0</accession>
<sequence length="57" mass="6210">MNGRDRQLGWIGALGGLVGIIIMNVAPFHDLLPVNRTLIALICGLMFVWALASFTRS</sequence>
<keyword evidence="1" id="KW-0812">Transmembrane</keyword>
<dbReference type="Proteomes" id="UP001055125">
    <property type="component" value="Unassembled WGS sequence"/>
</dbReference>
<evidence type="ECO:0000256" key="1">
    <source>
        <dbReference type="SAM" id="Phobius"/>
    </source>
</evidence>
<name>A0ABQ4RYI0_9HYPH</name>
<evidence type="ECO:0000313" key="3">
    <source>
        <dbReference type="Proteomes" id="UP001055125"/>
    </source>
</evidence>
<dbReference type="RefSeq" id="WP_238244176.1">
    <property type="nucleotide sequence ID" value="NZ_BPQP01000032.1"/>
</dbReference>
<comment type="caution">
    <text evidence="2">The sequence shown here is derived from an EMBL/GenBank/DDBJ whole genome shotgun (WGS) entry which is preliminary data.</text>
</comment>
<reference evidence="2" key="2">
    <citation type="submission" date="2021-08" db="EMBL/GenBank/DDBJ databases">
        <authorList>
            <person name="Tani A."/>
            <person name="Ola A."/>
            <person name="Ogura Y."/>
            <person name="Katsura K."/>
            <person name="Hayashi T."/>
        </authorList>
    </citation>
    <scope>NUCLEOTIDE SEQUENCE</scope>
    <source>
        <strain evidence="2">DSM 19015</strain>
    </source>
</reference>
<protein>
    <submittedName>
        <fullName evidence="2">Uncharacterized protein</fullName>
    </submittedName>
</protein>
<feature type="transmembrane region" description="Helical" evidence="1">
    <location>
        <begin position="7"/>
        <end position="26"/>
    </location>
</feature>
<proteinExistence type="predicted"/>
<gene>
    <name evidence="2" type="ORF">OCOJLMKI_2236</name>
</gene>